<dbReference type="PANTHER" id="PTHR46411:SF3">
    <property type="entry name" value="AAA+ ATPASE DOMAIN-CONTAINING PROTEIN"/>
    <property type="match status" value="1"/>
</dbReference>
<proteinExistence type="predicted"/>
<accession>A0ABT1XUC6</accession>
<feature type="domain" description="AAA+ ATPase" evidence="1">
    <location>
        <begin position="407"/>
        <end position="539"/>
    </location>
</feature>
<organism evidence="2 3">
    <name type="scientific">Parerythrobacter lacustris</name>
    <dbReference type="NCBI Taxonomy" id="2969984"/>
    <lineage>
        <taxon>Bacteria</taxon>
        <taxon>Pseudomonadati</taxon>
        <taxon>Pseudomonadota</taxon>
        <taxon>Alphaproteobacteria</taxon>
        <taxon>Sphingomonadales</taxon>
        <taxon>Erythrobacteraceae</taxon>
        <taxon>Parerythrobacter</taxon>
    </lineage>
</organism>
<gene>
    <name evidence="2" type="ORF">NSO95_15145</name>
</gene>
<dbReference type="SMART" id="SM00382">
    <property type="entry name" value="AAA"/>
    <property type="match status" value="1"/>
</dbReference>
<dbReference type="EMBL" id="JANKHH010000008">
    <property type="protein sequence ID" value="MCR2835280.1"/>
    <property type="molecule type" value="Genomic_DNA"/>
</dbReference>
<dbReference type="InterPro" id="IPR054472">
    <property type="entry name" value="WHD"/>
</dbReference>
<evidence type="ECO:0000259" key="1">
    <source>
        <dbReference type="SMART" id="SM00382"/>
    </source>
</evidence>
<dbReference type="SUPFAM" id="SSF52540">
    <property type="entry name" value="P-loop containing nucleoside triphosphate hydrolases"/>
    <property type="match status" value="1"/>
</dbReference>
<dbReference type="RefSeq" id="WP_257597170.1">
    <property type="nucleotide sequence ID" value="NZ_JANKHH010000008.1"/>
</dbReference>
<dbReference type="Proteomes" id="UP001206067">
    <property type="component" value="Unassembled WGS sequence"/>
</dbReference>
<protein>
    <submittedName>
        <fullName evidence="2">AAA family ATPase</fullName>
    </submittedName>
</protein>
<dbReference type="InterPro" id="IPR003959">
    <property type="entry name" value="ATPase_AAA_core"/>
</dbReference>
<dbReference type="Gene3D" id="3.40.50.300">
    <property type="entry name" value="P-loop containing nucleotide triphosphate hydrolases"/>
    <property type="match status" value="1"/>
</dbReference>
<comment type="caution">
    <text evidence="2">The sequence shown here is derived from an EMBL/GenBank/DDBJ whole genome shotgun (WGS) entry which is preliminary data.</text>
</comment>
<reference evidence="2 3" key="1">
    <citation type="submission" date="2022-08" db="EMBL/GenBank/DDBJ databases">
        <title>Polyphasic taxonomy analysis of Qipengyuania sp.RS5-5.</title>
        <authorList>
            <person name="Xamxidin M."/>
            <person name="Wu M."/>
        </authorList>
    </citation>
    <scope>NUCLEOTIDE SEQUENCE [LARGE SCALE GENOMIC DNA]</scope>
    <source>
        <strain evidence="2 3">RS5-5</strain>
    </source>
</reference>
<evidence type="ECO:0000313" key="3">
    <source>
        <dbReference type="Proteomes" id="UP001206067"/>
    </source>
</evidence>
<evidence type="ECO:0000313" key="2">
    <source>
        <dbReference type="EMBL" id="MCR2835280.1"/>
    </source>
</evidence>
<sequence length="623" mass="67424">MNDAAFHPLHEAWPAVAAWLAGTRDADPVSTNADRLAARFGLGEFERNVLLLAAFVALEPEAGDRLAQINGSPERRQLTLGTLLSQVPQANWRALAADGGLRRFRLILLSPSPSFVGQQVTLAESVLFYLLGNPSISPSLADMVAVVADAPLMSPARTAVARRLENGSKGEPSALTLLTGPDPDGKVHAMKAACDANGDRLCLLHASLIPAATQDLLGFARELERDLTLVGARLLIRIDGAGDDAATRQLVQALAIPVTIACDEPLVFPGKSARRLAMPHMTACDRTDVWRGFLDTRRKGMAGTIAELANNFAVTPELAALVSQSIGEAPPKGKKAIRDKVWATCRENMRPRMNELAERIESTAEWEDLILPPREKALLRRLTDQAGQRAQVYEEWGFGAKLQDRGLGISALLSGPSGTGKTMAGQIIANALELDLYRIDLSAVVSKWLGETEKNIRRLFDAAEEGGVVMQFDEADALFGKRSEVKDSHDRHANIEVSYLLQKLESFRGIAILTTNLKDNIDQAFMRRIRFVVDFPFPGAAERERIWRGMFPTDVPKAGLDFARLAQLNATGGTIRNIALAAAFDAAKAGGPVTMSGIAAAARVEYTKVGRMMTDGETAGWAR</sequence>
<keyword evidence="3" id="KW-1185">Reference proteome</keyword>
<dbReference type="InterPro" id="IPR027417">
    <property type="entry name" value="P-loop_NTPase"/>
</dbReference>
<dbReference type="PANTHER" id="PTHR46411">
    <property type="entry name" value="FAMILY ATPASE, PUTATIVE-RELATED"/>
    <property type="match status" value="1"/>
</dbReference>
<name>A0ABT1XUC6_9SPHN</name>
<dbReference type="Pfam" id="PF00004">
    <property type="entry name" value="AAA"/>
    <property type="match status" value="1"/>
</dbReference>
<dbReference type="InterPro" id="IPR003593">
    <property type="entry name" value="AAA+_ATPase"/>
</dbReference>
<dbReference type="Pfam" id="PF22977">
    <property type="entry name" value="WHD"/>
    <property type="match status" value="1"/>
</dbReference>
<dbReference type="CDD" id="cd19481">
    <property type="entry name" value="RecA-like_protease"/>
    <property type="match status" value="1"/>
</dbReference>